<evidence type="ECO:0000313" key="2">
    <source>
        <dbReference type="Proteomes" id="UP000767446"/>
    </source>
</evidence>
<dbReference type="InterPro" id="IPR036705">
    <property type="entry name" value="Ribosyl_crysJ1_sf"/>
</dbReference>
<evidence type="ECO:0000313" key="1">
    <source>
        <dbReference type="EMBL" id="MBR8828307.1"/>
    </source>
</evidence>
<sequence>MQNSLLSRFHGGIVGSIIATSGKKDGPMSQGGLLGSHFLSLISAGKLDGGEWVNLIPDEMQHWQKTLSSSETALATVPIAIFFHENSVLLTEMLAKAAAIWLGPTELGEDVIIWGKAIASALQGKSNFMTQLIADLATFSTPLREQLELVENLLVSQTGLEQARSILRSSKKESQTEIALALYCFGYTPENFGLAVLRALNTKRESMIVAALTGAIAGFYNGYSGIPVSWRLPSSTNSAQSYQMTKKLFALWSGVYFPETTELPPTIACSSPGVIQKRACLKIISQKP</sequence>
<dbReference type="Pfam" id="PF03747">
    <property type="entry name" value="ADP_ribosyl_GH"/>
    <property type="match status" value="1"/>
</dbReference>
<proteinExistence type="predicted"/>
<protein>
    <submittedName>
        <fullName evidence="1">ADP-ribosylglycohydrolase family protein</fullName>
    </submittedName>
</protein>
<gene>
    <name evidence="1" type="ORF">DSM107014_10500</name>
</gene>
<dbReference type="EMBL" id="JADQBC010000064">
    <property type="protein sequence ID" value="MBR8828307.1"/>
    <property type="molecule type" value="Genomic_DNA"/>
</dbReference>
<comment type="caution">
    <text evidence="1">The sequence shown here is derived from an EMBL/GenBank/DDBJ whole genome shotgun (WGS) entry which is preliminary data.</text>
</comment>
<accession>A0A941GR37</accession>
<organism evidence="1 2">
    <name type="scientific">Gomphosphaeria aponina SAG 52.96 = DSM 107014</name>
    <dbReference type="NCBI Taxonomy" id="1521640"/>
    <lineage>
        <taxon>Bacteria</taxon>
        <taxon>Bacillati</taxon>
        <taxon>Cyanobacteriota</taxon>
        <taxon>Cyanophyceae</taxon>
        <taxon>Oscillatoriophycideae</taxon>
        <taxon>Chroococcales</taxon>
        <taxon>Gomphosphaeriaceae</taxon>
        <taxon>Gomphosphaeria</taxon>
    </lineage>
</organism>
<reference evidence="1" key="1">
    <citation type="submission" date="2021-02" db="EMBL/GenBank/DDBJ databases">
        <title>Metagenome analyses of Stigonema ocellatum DSM 106950, Chlorogloea purpurea SAG 13.99 and Gomphosphaeria aponina DSM 107014.</title>
        <authorList>
            <person name="Marter P."/>
            <person name="Huang S."/>
        </authorList>
    </citation>
    <scope>NUCLEOTIDE SEQUENCE</scope>
    <source>
        <strain evidence="1">JP213</strain>
    </source>
</reference>
<dbReference type="Gene3D" id="1.10.4080.10">
    <property type="entry name" value="ADP-ribosylation/Crystallin J1"/>
    <property type="match status" value="1"/>
</dbReference>
<dbReference type="InterPro" id="IPR005502">
    <property type="entry name" value="Ribosyl_crysJ1"/>
</dbReference>
<dbReference type="SUPFAM" id="SSF101478">
    <property type="entry name" value="ADP-ribosylglycohydrolase"/>
    <property type="match status" value="1"/>
</dbReference>
<dbReference type="AlphaFoldDB" id="A0A941GR37"/>
<name>A0A941GR37_9CHRO</name>
<dbReference type="Proteomes" id="UP000767446">
    <property type="component" value="Unassembled WGS sequence"/>
</dbReference>